<name>A0A1H4J6Z9_9PSEU</name>
<evidence type="ECO:0000313" key="2">
    <source>
        <dbReference type="Proteomes" id="UP000199622"/>
    </source>
</evidence>
<reference evidence="2" key="1">
    <citation type="submission" date="2016-10" db="EMBL/GenBank/DDBJ databases">
        <authorList>
            <person name="Varghese N."/>
            <person name="Submissions S."/>
        </authorList>
    </citation>
    <scope>NUCLEOTIDE SEQUENCE [LARGE SCALE GENOMIC DNA]</scope>
    <source>
        <strain evidence="2">DSM 44544</strain>
    </source>
</reference>
<protein>
    <submittedName>
        <fullName evidence="1">Uncharacterized protein</fullName>
    </submittedName>
</protein>
<dbReference type="AlphaFoldDB" id="A0A1H4J6Z9"/>
<keyword evidence="2" id="KW-1185">Reference proteome</keyword>
<sequence>MEEGRAMAYITLSTFVGYSASSGPSRSSFVRRQRRQYLDPARAAFNYYRRAANAVRSGRAANQDEVALRALVNAADERTKPHYAAIAEGWLRYLGRKSPRLVEVGRGRCAIGELEIGVSPQLGLRKSDGRRYATWLYFKEEPLTRSSAQLALWVLEQAMPDILPGGEALVIDVRRAKEYQLSARDRERLRLWARSEASAFLTLWDAA</sequence>
<dbReference type="RefSeq" id="WP_244170082.1">
    <property type="nucleotide sequence ID" value="NZ_FNSO01000003.1"/>
</dbReference>
<evidence type="ECO:0000313" key="1">
    <source>
        <dbReference type="EMBL" id="SEB41987.1"/>
    </source>
</evidence>
<dbReference type="STRING" id="208445.SAMN04489727_1587"/>
<gene>
    <name evidence="1" type="ORF">SAMN04489727_1587</name>
</gene>
<proteinExistence type="predicted"/>
<dbReference type="Proteomes" id="UP000199622">
    <property type="component" value="Unassembled WGS sequence"/>
</dbReference>
<accession>A0A1H4J6Z9</accession>
<dbReference type="EMBL" id="FNSO01000003">
    <property type="protein sequence ID" value="SEB41987.1"/>
    <property type="molecule type" value="Genomic_DNA"/>
</dbReference>
<organism evidence="1 2">
    <name type="scientific">Amycolatopsis tolypomycina</name>
    <dbReference type="NCBI Taxonomy" id="208445"/>
    <lineage>
        <taxon>Bacteria</taxon>
        <taxon>Bacillati</taxon>
        <taxon>Actinomycetota</taxon>
        <taxon>Actinomycetes</taxon>
        <taxon>Pseudonocardiales</taxon>
        <taxon>Pseudonocardiaceae</taxon>
        <taxon>Amycolatopsis</taxon>
    </lineage>
</organism>